<protein>
    <submittedName>
        <fullName evidence="2">Uncharacterized protein</fullName>
    </submittedName>
</protein>
<keyword evidence="3" id="KW-1185">Reference proteome</keyword>
<sequence length="127" mass="14481">MSCWLFSADYRWRKGRAMGKVVGFYAENNRRAMFAGAGCIRKLLLSVMISTFVRERSKLNLNGRKYPCINCLFVKGEGGDSPRSSPNYGKDNENGSRTHDFPQGILSRSSPNYRKDHENGHTISRWV</sequence>
<dbReference type="Proteomes" id="UP000265515">
    <property type="component" value="Unassembled WGS sequence"/>
</dbReference>
<dbReference type="EMBL" id="BFEA01000458">
    <property type="protein sequence ID" value="GBG83952.1"/>
    <property type="molecule type" value="Genomic_DNA"/>
</dbReference>
<evidence type="ECO:0000313" key="2">
    <source>
        <dbReference type="EMBL" id="GBG83952.1"/>
    </source>
</evidence>
<feature type="compositionally biased region" description="Basic and acidic residues" evidence="1">
    <location>
        <begin position="90"/>
        <end position="100"/>
    </location>
</feature>
<reference evidence="2 3" key="1">
    <citation type="journal article" date="2018" name="Cell">
        <title>The Chara Genome: Secondary Complexity and Implications for Plant Terrestrialization.</title>
        <authorList>
            <person name="Nishiyama T."/>
            <person name="Sakayama H."/>
            <person name="Vries J.D."/>
            <person name="Buschmann H."/>
            <person name="Saint-Marcoux D."/>
            <person name="Ullrich K.K."/>
            <person name="Haas F.B."/>
            <person name="Vanderstraeten L."/>
            <person name="Becker D."/>
            <person name="Lang D."/>
            <person name="Vosolsobe S."/>
            <person name="Rombauts S."/>
            <person name="Wilhelmsson P.K.I."/>
            <person name="Janitza P."/>
            <person name="Kern R."/>
            <person name="Heyl A."/>
            <person name="Rumpler F."/>
            <person name="Villalobos L.I.A.C."/>
            <person name="Clay J.M."/>
            <person name="Skokan R."/>
            <person name="Toyoda A."/>
            <person name="Suzuki Y."/>
            <person name="Kagoshima H."/>
            <person name="Schijlen E."/>
            <person name="Tajeshwar N."/>
            <person name="Catarino B."/>
            <person name="Hetherington A.J."/>
            <person name="Saltykova A."/>
            <person name="Bonnot C."/>
            <person name="Breuninger H."/>
            <person name="Symeonidi A."/>
            <person name="Radhakrishnan G.V."/>
            <person name="Van Nieuwerburgh F."/>
            <person name="Deforce D."/>
            <person name="Chang C."/>
            <person name="Karol K.G."/>
            <person name="Hedrich R."/>
            <person name="Ulvskov P."/>
            <person name="Glockner G."/>
            <person name="Delwiche C.F."/>
            <person name="Petrasek J."/>
            <person name="Van de Peer Y."/>
            <person name="Friml J."/>
            <person name="Beilby M."/>
            <person name="Dolan L."/>
            <person name="Kohara Y."/>
            <person name="Sugano S."/>
            <person name="Fujiyama A."/>
            <person name="Delaux P.-M."/>
            <person name="Quint M."/>
            <person name="TheiBen G."/>
            <person name="Hagemann M."/>
            <person name="Harholt J."/>
            <person name="Dunand C."/>
            <person name="Zachgo S."/>
            <person name="Langdale J."/>
            <person name="Maumus F."/>
            <person name="Straeten D.V.D."/>
            <person name="Gould S.B."/>
            <person name="Rensing S.A."/>
        </authorList>
    </citation>
    <scope>NUCLEOTIDE SEQUENCE [LARGE SCALE GENOMIC DNA]</scope>
    <source>
        <strain evidence="2 3">S276</strain>
    </source>
</reference>
<feature type="region of interest" description="Disordered" evidence="1">
    <location>
        <begin position="76"/>
        <end position="127"/>
    </location>
</feature>
<evidence type="ECO:0000313" key="3">
    <source>
        <dbReference type="Proteomes" id="UP000265515"/>
    </source>
</evidence>
<comment type="caution">
    <text evidence="2">The sequence shown here is derived from an EMBL/GenBank/DDBJ whole genome shotgun (WGS) entry which is preliminary data.</text>
</comment>
<dbReference type="AlphaFoldDB" id="A0A388LP12"/>
<dbReference type="Gramene" id="GBG83952">
    <property type="protein sequence ID" value="GBG83952"/>
    <property type="gene ID" value="CBR_g37824"/>
</dbReference>
<gene>
    <name evidence="2" type="ORF">CBR_g37824</name>
</gene>
<accession>A0A388LP12</accession>
<proteinExistence type="predicted"/>
<organism evidence="2 3">
    <name type="scientific">Chara braunii</name>
    <name type="common">Braun's stonewort</name>
    <dbReference type="NCBI Taxonomy" id="69332"/>
    <lineage>
        <taxon>Eukaryota</taxon>
        <taxon>Viridiplantae</taxon>
        <taxon>Streptophyta</taxon>
        <taxon>Charophyceae</taxon>
        <taxon>Charales</taxon>
        <taxon>Characeae</taxon>
        <taxon>Chara</taxon>
    </lineage>
</organism>
<name>A0A388LP12_CHABU</name>
<evidence type="ECO:0000256" key="1">
    <source>
        <dbReference type="SAM" id="MobiDB-lite"/>
    </source>
</evidence>